<keyword evidence="4 7" id="KW-0812">Transmembrane</keyword>
<evidence type="ECO:0000259" key="8">
    <source>
        <dbReference type="Pfam" id="PF02397"/>
    </source>
</evidence>
<comment type="subcellular location">
    <subcellularLocation>
        <location evidence="1">Membrane</location>
        <topology evidence="1">Multi-pass membrane protein</topology>
    </subcellularLocation>
</comment>
<feature type="domain" description="Bacterial sugar transferase" evidence="8">
    <location>
        <begin position="182"/>
        <end position="383"/>
    </location>
</feature>
<dbReference type="NCBIfam" id="TIGR03025">
    <property type="entry name" value="EPS_sugtrans"/>
    <property type="match status" value="1"/>
</dbReference>
<reference evidence="9 10" key="1">
    <citation type="submission" date="2021-05" db="EMBL/GenBank/DDBJ databases">
        <title>The draft genome of Geobacter luticola JCM 17780.</title>
        <authorList>
            <person name="Xu Z."/>
            <person name="Masuda Y."/>
            <person name="Itoh H."/>
            <person name="Senoo K."/>
        </authorList>
    </citation>
    <scope>NUCLEOTIDE SEQUENCE [LARGE SCALE GENOMIC DNA]</scope>
    <source>
        <strain evidence="9 10">JCM 17780</strain>
    </source>
</reference>
<keyword evidence="3 9" id="KW-0808">Transferase</keyword>
<sequence length="388" mass="44420">MKPTNALETEQDMYKKDSTIPYELLDQEYGLYVEDYFNKTLCLERKRSERTHKPILLLLVNVEKIASGGGSGQTVQDIVKTLTSSIREVDLCGWYERGAVIGVMFTAFSSEAVWEAIEAIANKIKENLAHALSPAVLRNIEIMFHVFPEKFDRQKPKNYLNPTFYPDMAKLAETPSMASVIKRGMDVLGSIVGLVLFSPFFIAIPILVKITSPGPVLFRQERVGQFGRRFTFLKFRSMHVNNDDKIHREFLKQLISGDMKNAPAGDSTAPVFKITNDPRITPLGRFIRKTSIDELPQFINVLRGEMSLVGPRPPIPYEFEDYDIWHRYRLLKMKPGITGLWQVTGRSSTTFDAMVRLDINYIRNWSIWLDIKILCMTPFAVFKCRGAY</sequence>
<name>A0ABS5SFX5_9BACT</name>
<dbReference type="GO" id="GO:0016740">
    <property type="term" value="F:transferase activity"/>
    <property type="evidence" value="ECO:0007669"/>
    <property type="project" value="UniProtKB-KW"/>
</dbReference>
<dbReference type="InterPro" id="IPR003362">
    <property type="entry name" value="Bact_transf"/>
</dbReference>
<evidence type="ECO:0000256" key="7">
    <source>
        <dbReference type="SAM" id="Phobius"/>
    </source>
</evidence>
<gene>
    <name evidence="9" type="ORF">KI810_07605</name>
</gene>
<dbReference type="Proteomes" id="UP000756860">
    <property type="component" value="Unassembled WGS sequence"/>
</dbReference>
<accession>A0ABS5SFX5</accession>
<dbReference type="PANTHER" id="PTHR30576">
    <property type="entry name" value="COLANIC BIOSYNTHESIS UDP-GLUCOSE LIPID CARRIER TRANSFERASE"/>
    <property type="match status" value="1"/>
</dbReference>
<evidence type="ECO:0000256" key="5">
    <source>
        <dbReference type="ARBA" id="ARBA00022989"/>
    </source>
</evidence>
<dbReference type="Pfam" id="PF02397">
    <property type="entry name" value="Bac_transf"/>
    <property type="match status" value="1"/>
</dbReference>
<evidence type="ECO:0000313" key="10">
    <source>
        <dbReference type="Proteomes" id="UP000756860"/>
    </source>
</evidence>
<keyword evidence="5 7" id="KW-1133">Transmembrane helix</keyword>
<evidence type="ECO:0000256" key="4">
    <source>
        <dbReference type="ARBA" id="ARBA00022692"/>
    </source>
</evidence>
<comment type="similarity">
    <text evidence="2">Belongs to the bacterial sugar transferase family.</text>
</comment>
<comment type="caution">
    <text evidence="9">The sequence shown here is derived from an EMBL/GenBank/DDBJ whole genome shotgun (WGS) entry which is preliminary data.</text>
</comment>
<dbReference type="EMBL" id="JAHCVK010000002">
    <property type="protein sequence ID" value="MBT0652917.1"/>
    <property type="molecule type" value="Genomic_DNA"/>
</dbReference>
<proteinExistence type="inferred from homology"/>
<evidence type="ECO:0000256" key="6">
    <source>
        <dbReference type="ARBA" id="ARBA00023136"/>
    </source>
</evidence>
<keyword evidence="10" id="KW-1185">Reference proteome</keyword>
<feature type="transmembrane region" description="Helical" evidence="7">
    <location>
        <begin position="187"/>
        <end position="208"/>
    </location>
</feature>
<evidence type="ECO:0000256" key="1">
    <source>
        <dbReference type="ARBA" id="ARBA00004141"/>
    </source>
</evidence>
<organism evidence="9 10">
    <name type="scientific">Geomobilimonas luticola</name>
    <dbReference type="NCBI Taxonomy" id="1114878"/>
    <lineage>
        <taxon>Bacteria</taxon>
        <taxon>Pseudomonadati</taxon>
        <taxon>Thermodesulfobacteriota</taxon>
        <taxon>Desulfuromonadia</taxon>
        <taxon>Geobacterales</taxon>
        <taxon>Geobacteraceae</taxon>
        <taxon>Geomobilimonas</taxon>
    </lineage>
</organism>
<dbReference type="PANTHER" id="PTHR30576:SF10">
    <property type="entry name" value="SLL5057 PROTEIN"/>
    <property type="match status" value="1"/>
</dbReference>
<evidence type="ECO:0000313" key="9">
    <source>
        <dbReference type="EMBL" id="MBT0652917.1"/>
    </source>
</evidence>
<evidence type="ECO:0000256" key="2">
    <source>
        <dbReference type="ARBA" id="ARBA00006464"/>
    </source>
</evidence>
<dbReference type="InterPro" id="IPR017475">
    <property type="entry name" value="EPS_sugar_tfrase"/>
</dbReference>
<dbReference type="RefSeq" id="WP_214174908.1">
    <property type="nucleotide sequence ID" value="NZ_JAHCVK010000002.1"/>
</dbReference>
<protein>
    <submittedName>
        <fullName evidence="9">Sugar transferase</fullName>
    </submittedName>
</protein>
<keyword evidence="6 7" id="KW-0472">Membrane</keyword>
<evidence type="ECO:0000256" key="3">
    <source>
        <dbReference type="ARBA" id="ARBA00022679"/>
    </source>
</evidence>